<keyword evidence="3" id="KW-1185">Reference proteome</keyword>
<keyword evidence="1" id="KW-0472">Membrane</keyword>
<proteinExistence type="predicted"/>
<evidence type="ECO:0008006" key="4">
    <source>
        <dbReference type="Google" id="ProtNLM"/>
    </source>
</evidence>
<dbReference type="PANTHER" id="PTHR32309:SF31">
    <property type="entry name" value="CAPSULAR EXOPOLYSACCHARIDE FAMILY"/>
    <property type="match status" value="1"/>
</dbReference>
<dbReference type="InterPro" id="IPR050445">
    <property type="entry name" value="Bact_polysacc_biosynth/exp"/>
</dbReference>
<protein>
    <recommendedName>
        <fullName evidence="4">Subunit length determinant protein</fullName>
    </recommendedName>
</protein>
<name>A0ABS8PA75_9PSEU</name>
<accession>A0ABS8PA75</accession>
<evidence type="ECO:0000313" key="3">
    <source>
        <dbReference type="Proteomes" id="UP001199469"/>
    </source>
</evidence>
<dbReference type="Proteomes" id="UP001199469">
    <property type="component" value="Unassembled WGS sequence"/>
</dbReference>
<gene>
    <name evidence="2" type="ORF">LQ327_17415</name>
</gene>
<reference evidence="2 3" key="1">
    <citation type="submission" date="2021-11" db="EMBL/GenBank/DDBJ databases">
        <title>Draft genome sequence of Actinomycetospora sp. SF1 isolated from the rhizosphere soil.</title>
        <authorList>
            <person name="Duangmal K."/>
            <person name="Chantavorakit T."/>
        </authorList>
    </citation>
    <scope>NUCLEOTIDE SEQUENCE [LARGE SCALE GENOMIC DNA]</scope>
    <source>
        <strain evidence="2 3">TBRC 5722</strain>
    </source>
</reference>
<organism evidence="2 3">
    <name type="scientific">Actinomycetospora endophytica</name>
    <dbReference type="NCBI Taxonomy" id="2291215"/>
    <lineage>
        <taxon>Bacteria</taxon>
        <taxon>Bacillati</taxon>
        <taxon>Actinomycetota</taxon>
        <taxon>Actinomycetes</taxon>
        <taxon>Pseudonocardiales</taxon>
        <taxon>Pseudonocardiaceae</taxon>
        <taxon>Actinomycetospora</taxon>
    </lineage>
</organism>
<feature type="transmembrane region" description="Helical" evidence="1">
    <location>
        <begin position="194"/>
        <end position="216"/>
    </location>
</feature>
<evidence type="ECO:0000313" key="2">
    <source>
        <dbReference type="EMBL" id="MCD2195149.1"/>
    </source>
</evidence>
<comment type="caution">
    <text evidence="2">The sequence shown here is derived from an EMBL/GenBank/DDBJ whole genome shotgun (WGS) entry which is preliminary data.</text>
</comment>
<keyword evidence="1" id="KW-1133">Transmembrane helix</keyword>
<dbReference type="RefSeq" id="WP_230735910.1">
    <property type="nucleotide sequence ID" value="NZ_JAJNDB010000003.1"/>
</dbReference>
<keyword evidence="1" id="KW-0812">Transmembrane</keyword>
<dbReference type="EMBL" id="JAJNDB010000003">
    <property type="protein sequence ID" value="MCD2195149.1"/>
    <property type="molecule type" value="Genomic_DNA"/>
</dbReference>
<evidence type="ECO:0000256" key="1">
    <source>
        <dbReference type="SAM" id="Phobius"/>
    </source>
</evidence>
<dbReference type="PANTHER" id="PTHR32309">
    <property type="entry name" value="TYROSINE-PROTEIN KINASE"/>
    <property type="match status" value="1"/>
</dbReference>
<sequence length="226" mass="23573">MGAVIGFGASLLWPTEYAGRASVLYLITDQQPTGFLDEDQNLITQAALAQSNAVLGPVATRNGLTTTELAQKLTVTVPFGSEILNFEVHDPSQELAVRLADSVSRQYLAVSESPKPSSDQIRYLQGQLTAAQNQIQQLRVDGSAAALAQLPSAADRAGSLGSQLDTLMLSQVAQPQAQIVVPAYPGGAVSPHPVLGTIIGAASGLVIALAAVTILARRRPGRSPEP</sequence>